<dbReference type="PANTHER" id="PTHR32295">
    <property type="entry name" value="IQ-DOMAIN 5-RELATED"/>
    <property type="match status" value="1"/>
</dbReference>
<keyword evidence="1" id="KW-0112">Calmodulin-binding</keyword>
<evidence type="ECO:0000256" key="3">
    <source>
        <dbReference type="ARBA" id="ARBA00024378"/>
    </source>
</evidence>
<evidence type="ECO:0000313" key="6">
    <source>
        <dbReference type="EMBL" id="KAL0906123.1"/>
    </source>
</evidence>
<feature type="domain" description="DUF4005" evidence="5">
    <location>
        <begin position="272"/>
        <end position="343"/>
    </location>
</feature>
<dbReference type="SUPFAM" id="SSF52540">
    <property type="entry name" value="P-loop containing nucleoside triphosphate hydrolases"/>
    <property type="match status" value="1"/>
</dbReference>
<dbReference type="Proteomes" id="UP001552299">
    <property type="component" value="Unassembled WGS sequence"/>
</dbReference>
<evidence type="ECO:0000259" key="5">
    <source>
        <dbReference type="Pfam" id="PF13178"/>
    </source>
</evidence>
<dbReference type="Pfam" id="PF13178">
    <property type="entry name" value="DUF4005"/>
    <property type="match status" value="1"/>
</dbReference>
<comment type="function">
    <text evidence="4">May be involved in cooperative interactions with calmodulins or calmodulin-like proteins. Recruits calmodulin proteins to microtubules, thus being a potential scaffold in cellular signaling and trafficking. May associate with nucleic acids and regulate gene expression at the transcriptional or post-transcriptional level.</text>
</comment>
<reference evidence="6 7" key="1">
    <citation type="journal article" date="2024" name="Plant Biotechnol. J.">
        <title>Dendrobium thyrsiflorum genome and its molecular insights into genes involved in important horticultural traits.</title>
        <authorList>
            <person name="Chen B."/>
            <person name="Wang J.Y."/>
            <person name="Zheng P.J."/>
            <person name="Li K.L."/>
            <person name="Liang Y.M."/>
            <person name="Chen X.F."/>
            <person name="Zhang C."/>
            <person name="Zhao X."/>
            <person name="He X."/>
            <person name="Zhang G.Q."/>
            <person name="Liu Z.J."/>
            <person name="Xu Q."/>
        </authorList>
    </citation>
    <scope>NUCLEOTIDE SEQUENCE [LARGE SCALE GENOMIC DNA]</scope>
    <source>
        <strain evidence="6">GZMU011</strain>
    </source>
</reference>
<dbReference type="PROSITE" id="PS50096">
    <property type="entry name" value="IQ"/>
    <property type="match status" value="2"/>
</dbReference>
<dbReference type="InterPro" id="IPR025064">
    <property type="entry name" value="DUF4005"/>
</dbReference>
<dbReference type="AlphaFoldDB" id="A0ABD0U2N2"/>
<organism evidence="6 7">
    <name type="scientific">Dendrobium thyrsiflorum</name>
    <name type="common">Pinecone-like raceme dendrobium</name>
    <name type="synonym">Orchid</name>
    <dbReference type="NCBI Taxonomy" id="117978"/>
    <lineage>
        <taxon>Eukaryota</taxon>
        <taxon>Viridiplantae</taxon>
        <taxon>Streptophyta</taxon>
        <taxon>Embryophyta</taxon>
        <taxon>Tracheophyta</taxon>
        <taxon>Spermatophyta</taxon>
        <taxon>Magnoliopsida</taxon>
        <taxon>Liliopsida</taxon>
        <taxon>Asparagales</taxon>
        <taxon>Orchidaceae</taxon>
        <taxon>Epidendroideae</taxon>
        <taxon>Malaxideae</taxon>
        <taxon>Dendrobiinae</taxon>
        <taxon>Dendrobium</taxon>
    </lineage>
</organism>
<dbReference type="GO" id="GO:0005516">
    <property type="term" value="F:calmodulin binding"/>
    <property type="evidence" value="ECO:0007669"/>
    <property type="project" value="UniProtKB-KW"/>
</dbReference>
<evidence type="ECO:0000256" key="4">
    <source>
        <dbReference type="ARBA" id="ARBA00045534"/>
    </source>
</evidence>
<dbReference type="CDD" id="cd23767">
    <property type="entry name" value="IQCD"/>
    <property type="match status" value="1"/>
</dbReference>
<sequence length="401" mass="45295">MGRTTRWLRNLFGGKKVNTATEVTSDRREKKRWNFKSPRDSYEPAQASVSWLRSFYAETEKEQNKQAIALVAATAAAADAAVAAAQAAVAVVQLTSHSRSSKLGDFYEWLAAIKIQRVFRGYLAKKALRALKALVKLQALVRGYLVRKQTAATFHCMQALIKAQETIRAQRSRALLSSERKFYQEEIPRTTLETSSFHRRKLSTSLEDVNCTSDGSPQVVQIDLLRPKSRSSQRTSYCPTDNYDEISPNSVSSLPNIGRISIPDCQFSSEKCRHSSTAHSTPRCLAPSTPTRSVCGMIDGGFHRRFINSINRPNYMNNTQCFEAKMRSQSTPKQRPDLMGSCKRLPLSELVIEQSRASLSSIRMGKDEEELSVKRVVVGRLDRSLDLSRDEERDFNLQMKW</sequence>
<dbReference type="InterPro" id="IPR000048">
    <property type="entry name" value="IQ_motif_EF-hand-BS"/>
</dbReference>
<dbReference type="Pfam" id="PF00612">
    <property type="entry name" value="IQ"/>
    <property type="match status" value="2"/>
</dbReference>
<protein>
    <recommendedName>
        <fullName evidence="5">DUF4005 domain-containing protein</fullName>
    </recommendedName>
</protein>
<evidence type="ECO:0000313" key="7">
    <source>
        <dbReference type="Proteomes" id="UP001552299"/>
    </source>
</evidence>
<proteinExistence type="inferred from homology"/>
<gene>
    <name evidence="6" type="ORF">M5K25_024588</name>
</gene>
<dbReference type="SMART" id="SM00015">
    <property type="entry name" value="IQ"/>
    <property type="match status" value="2"/>
</dbReference>
<name>A0ABD0U2N2_DENTH</name>
<keyword evidence="7" id="KW-1185">Reference proteome</keyword>
<comment type="subunit">
    <text evidence="3">Binds to multiple calmodulin (CaM) in the presence of Ca(2+) and CaM-like proteins.</text>
</comment>
<evidence type="ECO:0000256" key="1">
    <source>
        <dbReference type="ARBA" id="ARBA00022860"/>
    </source>
</evidence>
<dbReference type="InterPro" id="IPR027417">
    <property type="entry name" value="P-loop_NTPase"/>
</dbReference>
<dbReference type="Gene3D" id="1.20.5.190">
    <property type="match status" value="1"/>
</dbReference>
<accession>A0ABD0U2N2</accession>
<dbReference type="PANTHER" id="PTHR32295:SF10">
    <property type="entry name" value="PROTEIN IQ-DOMAIN 25"/>
    <property type="match status" value="1"/>
</dbReference>
<comment type="caution">
    <text evidence="6">The sequence shown here is derived from an EMBL/GenBank/DDBJ whole genome shotgun (WGS) entry which is preliminary data.</text>
</comment>
<comment type="similarity">
    <text evidence="2">Belongs to the IQD family.</text>
</comment>
<dbReference type="EMBL" id="JANQDX010000018">
    <property type="protein sequence ID" value="KAL0906123.1"/>
    <property type="molecule type" value="Genomic_DNA"/>
</dbReference>
<evidence type="ECO:0000256" key="2">
    <source>
        <dbReference type="ARBA" id="ARBA00024341"/>
    </source>
</evidence>